<name>A0A127JTY1_9BURK</name>
<dbReference type="Proteomes" id="UP000070433">
    <property type="component" value="Chromosome"/>
</dbReference>
<accession>A0A127JTY1</accession>
<keyword evidence="3" id="KW-1185">Reference proteome</keyword>
<dbReference type="AlphaFoldDB" id="A0A127JTY1"/>
<dbReference type="EMBL" id="CP010951">
    <property type="protein sequence ID" value="AMO23353.1"/>
    <property type="molecule type" value="Genomic_DNA"/>
</dbReference>
<evidence type="ECO:0000256" key="1">
    <source>
        <dbReference type="SAM" id="MobiDB-lite"/>
    </source>
</evidence>
<proteinExistence type="predicted"/>
<feature type="region of interest" description="Disordered" evidence="1">
    <location>
        <begin position="1"/>
        <end position="44"/>
    </location>
</feature>
<dbReference type="PATRIC" id="fig|94132.3.peg.2273"/>
<sequence>MPVAPGSPGAGGATPVPVPAPGGGWGAPVAAPPPPALPPAPVLAPAIPPHPGPYRVAPQRSVSDMANAQLRREKKDPLAADVEDAAVEDCMRASDKPSALTGLLNAPVLAARALTGRCAK</sequence>
<feature type="compositionally biased region" description="Pro residues" evidence="1">
    <location>
        <begin position="30"/>
        <end position="44"/>
    </location>
</feature>
<reference evidence="2 3" key="1">
    <citation type="journal article" date="2014" name="Int. J. Syst. Evol. Microbiol.">
        <title>Ramlibacter solisilvae sp. nov., isolated from forest soil, and emended description of the genus Ramlibacter.</title>
        <authorList>
            <person name="Lee H.J."/>
            <person name="Lee S.H."/>
            <person name="Lee S.S."/>
            <person name="Lee J.S."/>
            <person name="Kim Y."/>
            <person name="Kim S.C."/>
            <person name="Jeon C.O."/>
        </authorList>
    </citation>
    <scope>NUCLEOTIDE SEQUENCE [LARGE SCALE GENOMIC DNA]</scope>
    <source>
        <strain evidence="2 3">5-10</strain>
    </source>
</reference>
<protein>
    <submittedName>
        <fullName evidence="2">Uncharacterized protein</fullName>
    </submittedName>
</protein>
<organism evidence="2 3">
    <name type="scientific">Ramlibacter tataouinensis</name>
    <dbReference type="NCBI Taxonomy" id="94132"/>
    <lineage>
        <taxon>Bacteria</taxon>
        <taxon>Pseudomonadati</taxon>
        <taxon>Pseudomonadota</taxon>
        <taxon>Betaproteobacteria</taxon>
        <taxon>Burkholderiales</taxon>
        <taxon>Comamonadaceae</taxon>
        <taxon>Ramlibacter</taxon>
    </lineage>
</organism>
<evidence type="ECO:0000313" key="2">
    <source>
        <dbReference type="EMBL" id="AMO23353.1"/>
    </source>
</evidence>
<evidence type="ECO:0000313" key="3">
    <source>
        <dbReference type="Proteomes" id="UP000070433"/>
    </source>
</evidence>
<gene>
    <name evidence="2" type="ORF">UC35_11150</name>
</gene>